<dbReference type="EMBL" id="CP003696">
    <property type="protein sequence ID" value="AGP31927.1"/>
    <property type="molecule type" value="Genomic_DNA"/>
</dbReference>
<dbReference type="Proteomes" id="UP000014809">
    <property type="component" value="Chromosome"/>
</dbReference>
<keyword evidence="6" id="KW-1185">Reference proteome</keyword>
<gene>
    <name evidence="5" type="ORF">A606_11440</name>
</gene>
<dbReference type="Pfam" id="PF14602">
    <property type="entry name" value="Hexapep_2"/>
    <property type="match status" value="1"/>
</dbReference>
<evidence type="ECO:0000256" key="1">
    <source>
        <dbReference type="ARBA" id="ARBA00007274"/>
    </source>
</evidence>
<organism evidence="5 6">
    <name type="scientific">Corynebacterium terpenotabidum Y-11</name>
    <dbReference type="NCBI Taxonomy" id="1200352"/>
    <lineage>
        <taxon>Bacteria</taxon>
        <taxon>Bacillati</taxon>
        <taxon>Actinomycetota</taxon>
        <taxon>Actinomycetes</taxon>
        <taxon>Mycobacteriales</taxon>
        <taxon>Corynebacteriaceae</taxon>
        <taxon>Corynebacterium</taxon>
    </lineage>
</organism>
<dbReference type="eggNOG" id="COG0110">
    <property type="taxonomic scope" value="Bacteria"/>
</dbReference>
<sequence length="211" mass="22270">MLATMVEHSPAADAAVRAEVAADPRSMWERMVAGELYHADDPEVAAAGLAARSACWQLEQIDPADEDARDARLRNLLGTVGENVVVWPGLRVDYGTNIHLGDRVFLNVDATILDVCPVHIGKDTRIGPGVQILTPLHPLENHALRATGWEYGAPVTIGENCWFGGNVTVCPGVTIGDNVVVGAGAVVTRDLPSGVLAVGTPATVVRTLPES</sequence>
<dbReference type="InterPro" id="IPR001451">
    <property type="entry name" value="Hexapep"/>
</dbReference>
<protein>
    <submittedName>
        <fullName evidence="5">Maltose O-acetyltransferase</fullName>
    </submittedName>
</protein>
<dbReference type="HOGENOM" id="CLU_051638_3_0_11"/>
<dbReference type="PATRIC" id="fig|1200352.3.peg.2346"/>
<evidence type="ECO:0000256" key="2">
    <source>
        <dbReference type="ARBA" id="ARBA00022679"/>
    </source>
</evidence>
<accession>S4XFL7</accession>
<dbReference type="PANTHER" id="PTHR23416:SF23">
    <property type="entry name" value="ACETYLTRANSFERASE C18B11.09C-RELATED"/>
    <property type="match status" value="1"/>
</dbReference>
<dbReference type="SUPFAM" id="SSF51161">
    <property type="entry name" value="Trimeric LpxA-like enzymes"/>
    <property type="match status" value="1"/>
</dbReference>
<dbReference type="GO" id="GO:0008374">
    <property type="term" value="F:O-acyltransferase activity"/>
    <property type="evidence" value="ECO:0007669"/>
    <property type="project" value="TreeGrafter"/>
</dbReference>
<dbReference type="InterPro" id="IPR024688">
    <property type="entry name" value="Mac_dom"/>
</dbReference>
<dbReference type="Gene3D" id="2.160.10.10">
    <property type="entry name" value="Hexapeptide repeat proteins"/>
    <property type="match status" value="1"/>
</dbReference>
<dbReference type="CDD" id="cd03357">
    <property type="entry name" value="LbH_MAT_GAT"/>
    <property type="match status" value="1"/>
</dbReference>
<evidence type="ECO:0000313" key="6">
    <source>
        <dbReference type="Proteomes" id="UP000014809"/>
    </source>
</evidence>
<dbReference type="PANTHER" id="PTHR23416">
    <property type="entry name" value="SIALIC ACID SYNTHASE-RELATED"/>
    <property type="match status" value="1"/>
</dbReference>
<reference evidence="5 6" key="1">
    <citation type="submission" date="2012-06" db="EMBL/GenBank/DDBJ databases">
        <title>Complete genome sequence of Corynebacterium terpenotabidum Y-11 (=DSM 44721).</title>
        <authorList>
            <person name="Ruckert C."/>
            <person name="Albersmeier A."/>
            <person name="Al-Dilaimi A."/>
            <person name="Szczepanowski R."/>
            <person name="Kalinowski J."/>
        </authorList>
    </citation>
    <scope>NUCLEOTIDE SEQUENCE [LARGE SCALE GENOMIC DNA]</scope>
    <source>
        <strain evidence="5 6">Y-11</strain>
    </source>
</reference>
<evidence type="ECO:0000256" key="3">
    <source>
        <dbReference type="ARBA" id="ARBA00023315"/>
    </source>
</evidence>
<dbReference type="STRING" id="1200352.A606_11440"/>
<dbReference type="FunFam" id="2.160.10.10:FF:000025">
    <property type="entry name" value="Hexapeptide-repeat containing-acetyltransferase"/>
    <property type="match status" value="1"/>
</dbReference>
<evidence type="ECO:0000313" key="5">
    <source>
        <dbReference type="EMBL" id="AGP31927.1"/>
    </source>
</evidence>
<keyword evidence="2 5" id="KW-0808">Transferase</keyword>
<evidence type="ECO:0000259" key="4">
    <source>
        <dbReference type="SMART" id="SM01266"/>
    </source>
</evidence>
<name>S4XFL7_9CORY</name>
<keyword evidence="3" id="KW-0012">Acyltransferase</keyword>
<comment type="similarity">
    <text evidence="1">Belongs to the transferase hexapeptide repeat family.</text>
</comment>
<dbReference type="InterPro" id="IPR011004">
    <property type="entry name" value="Trimer_LpxA-like_sf"/>
</dbReference>
<dbReference type="SMART" id="SM01266">
    <property type="entry name" value="Mac"/>
    <property type="match status" value="1"/>
</dbReference>
<dbReference type="GO" id="GO:0016407">
    <property type="term" value="F:acetyltransferase activity"/>
    <property type="evidence" value="ECO:0007669"/>
    <property type="project" value="InterPro"/>
</dbReference>
<dbReference type="Pfam" id="PF12464">
    <property type="entry name" value="Mac"/>
    <property type="match status" value="1"/>
</dbReference>
<feature type="domain" description="Maltose/galactoside acetyltransferase" evidence="4">
    <location>
        <begin position="28"/>
        <end position="82"/>
    </location>
</feature>
<dbReference type="AlphaFoldDB" id="S4XFL7"/>
<dbReference type="GO" id="GO:0005829">
    <property type="term" value="C:cytosol"/>
    <property type="evidence" value="ECO:0007669"/>
    <property type="project" value="TreeGrafter"/>
</dbReference>
<dbReference type="KEGG" id="cter:A606_11440"/>
<dbReference type="InterPro" id="IPR051159">
    <property type="entry name" value="Hexapeptide_acetyltransf"/>
</dbReference>
<proteinExistence type="inferred from homology"/>